<evidence type="ECO:0000256" key="1">
    <source>
        <dbReference type="ARBA" id="ARBA00004496"/>
    </source>
</evidence>
<dbReference type="InterPro" id="IPR014721">
    <property type="entry name" value="Ribsml_uS5_D2-typ_fold_subgr"/>
</dbReference>
<dbReference type="SUPFAM" id="SSF54980">
    <property type="entry name" value="EF-G C-terminal domain-like"/>
    <property type="match status" value="2"/>
</dbReference>
<dbReference type="SMART" id="SM00838">
    <property type="entry name" value="EFG_C"/>
    <property type="match status" value="1"/>
</dbReference>
<dbReference type="Gene3D" id="3.30.230.10">
    <property type="match status" value="1"/>
</dbReference>
<dbReference type="FunFam" id="3.30.70.870:FF:000002">
    <property type="entry name" value="Translation elongation factor 2"/>
    <property type="match status" value="1"/>
</dbReference>
<dbReference type="NCBIfam" id="TIGR00231">
    <property type="entry name" value="small_GTP"/>
    <property type="match status" value="1"/>
</dbReference>
<dbReference type="FunFam" id="3.30.70.240:FF:000003">
    <property type="entry name" value="Translation elongation factor 2"/>
    <property type="match status" value="1"/>
</dbReference>
<feature type="domain" description="Tr-type G" evidence="9">
    <location>
        <begin position="73"/>
        <end position="412"/>
    </location>
</feature>
<dbReference type="SUPFAM" id="SSF52540">
    <property type="entry name" value="P-loop containing nucleoside triphosphate hydrolases"/>
    <property type="match status" value="1"/>
</dbReference>
<name>A0A0M3I094_ASCLU</name>
<dbReference type="SMART" id="SM00889">
    <property type="entry name" value="EFG_IV"/>
    <property type="match status" value="1"/>
</dbReference>
<dbReference type="InterPro" id="IPR004161">
    <property type="entry name" value="EFTu-like_2"/>
</dbReference>
<dbReference type="InterPro" id="IPR041095">
    <property type="entry name" value="EFG_II"/>
</dbReference>
<dbReference type="CDD" id="cd04096">
    <property type="entry name" value="eEF2_snRNP_like_C"/>
    <property type="match status" value="1"/>
</dbReference>
<evidence type="ECO:0000256" key="6">
    <source>
        <dbReference type="ARBA" id="ARBA00022917"/>
    </source>
</evidence>
<dbReference type="WBParaSite" id="ALUE_0000951001-mRNA-1">
    <property type="protein sequence ID" value="ALUE_0000951001-mRNA-1"/>
    <property type="gene ID" value="ALUE_0000951001"/>
</dbReference>
<keyword evidence="6" id="KW-0648">Protein biosynthesis</keyword>
<evidence type="ECO:0000256" key="7">
    <source>
        <dbReference type="ARBA" id="ARBA00023134"/>
    </source>
</evidence>
<dbReference type="PROSITE" id="PS51722">
    <property type="entry name" value="G_TR_2"/>
    <property type="match status" value="1"/>
</dbReference>
<dbReference type="Pfam" id="PF03764">
    <property type="entry name" value="EFG_IV"/>
    <property type="match status" value="1"/>
</dbReference>
<dbReference type="GO" id="GO:0005525">
    <property type="term" value="F:GTP binding"/>
    <property type="evidence" value="ECO:0007669"/>
    <property type="project" value="UniProtKB-KW"/>
</dbReference>
<dbReference type="PROSITE" id="PS00301">
    <property type="entry name" value="G_TR_1"/>
    <property type="match status" value="1"/>
</dbReference>
<dbReference type="Pfam" id="PF00009">
    <property type="entry name" value="GTP_EFTU"/>
    <property type="match status" value="1"/>
</dbReference>
<protein>
    <submittedName>
        <fullName evidence="11">Tr-type G domain-containing protein</fullName>
    </submittedName>
</protein>
<keyword evidence="7" id="KW-0342">GTP-binding</keyword>
<dbReference type="PRINTS" id="PR00315">
    <property type="entry name" value="ELONGATNFCT"/>
</dbReference>
<keyword evidence="2" id="KW-0963">Cytoplasm</keyword>
<dbReference type="GO" id="GO:0003924">
    <property type="term" value="F:GTPase activity"/>
    <property type="evidence" value="ECO:0007669"/>
    <property type="project" value="InterPro"/>
</dbReference>
<reference evidence="11" key="1">
    <citation type="submission" date="2016-05" db="UniProtKB">
        <authorList>
            <consortium name="WormBaseParasite"/>
        </authorList>
    </citation>
    <scope>IDENTIFICATION</scope>
</reference>
<dbReference type="SUPFAM" id="SSF54211">
    <property type="entry name" value="Ribosomal protein S5 domain 2-like"/>
    <property type="match status" value="1"/>
</dbReference>
<dbReference type="GO" id="GO:1990904">
    <property type="term" value="C:ribonucleoprotein complex"/>
    <property type="evidence" value="ECO:0007669"/>
    <property type="project" value="TreeGrafter"/>
</dbReference>
<dbReference type="Gene3D" id="2.40.30.10">
    <property type="entry name" value="Translation factors"/>
    <property type="match status" value="1"/>
</dbReference>
<dbReference type="CDD" id="cd03700">
    <property type="entry name" value="EF2_snRNP_like_II"/>
    <property type="match status" value="1"/>
</dbReference>
<dbReference type="Gene3D" id="3.30.70.870">
    <property type="entry name" value="Elongation Factor G (Translational Gtpase), domain 3"/>
    <property type="match status" value="1"/>
</dbReference>
<dbReference type="AlphaFoldDB" id="A0A0M3I094"/>
<dbReference type="CDD" id="cd01885">
    <property type="entry name" value="EF2"/>
    <property type="match status" value="1"/>
</dbReference>
<evidence type="ECO:0000256" key="3">
    <source>
        <dbReference type="ARBA" id="ARBA00022741"/>
    </source>
</evidence>
<proteinExistence type="predicted"/>
<sequence>MFSPCMVLGAVGPVLMKQSRGESEEPSPLHLSRLCCAVYFVRCWRWCRSWRRGLAKMVNFTIDEIRSIMDRKKNIRNMSVIAHVDHGKSTLTDSLVSKAGIIAGAKAGETRFTDTRKDEQERCITIKSTGISLYFELDDKDIAFIKGENQYEVDIVNGEKQKLHGFLINLIDSPGHVDFSSEVTAALRVTDGALVVVDCVSGVCVQTETVLRQAIAERIKPVLFMNKMDRALLELQLGQEELYQTFQRIVENTNVIIATYGDDDGPMGQIMVDPAIGNVGFGSGLHGWAFTLKQFAEMYSEKFGVQVEKLMHNLWGDRFFNLKTKKWSSTQDADSKRGFVQFVLDPIFKVFDAVMNVKKDEVTKLLAKLNIKLANDEKDLEGKPLMKVMMRKWLPAGDTMLQMICIHLPSPVTAQRYRMEMLYEGPHDDEAAVAIKNCDPNGPLMMYVSKMVPTSDKGRFYAFGRVFSGKVATGMKARIQGPNYVPGKKEDLYEKTIQRTILMMGRYVEPIEDIPSGNIAGLVGVDQYLVKGGTITTFKDAHNLRVMKFSVSPVVRVAVEPKNAGDLPKLVEGLKRLAKSDPMVQCIFEESGEHIIAGAGELHLEICLKDLEEDHACIPIKKSDPVVSYRETVSEESDQMCLSKSPNKHNRLFCKAVPMPDGLADDIDKGEVNARDELKARAKILAEKYDYDVTEARKIWCFGPDGTGANILVDVTKGVQYLNEIKDSVVAGFQWATKEGVLCDENMRGIRFNIHDVTLHADAIHRGGGQIIPTARRVIYACVLTAQPRLLEPVYLVEIQCPESAVGGIYGVLNRRRGHVIEESQVAGTPMFIVKAYLPVNESFGFTADLRSNTGGQAFPQCVFDHWQVLPGNPLEPSSKPAQVVADTRKRKGLKEQVPALDNFLDKM</sequence>
<dbReference type="Gene3D" id="3.90.1430.10">
    <property type="entry name" value="Yeast translation eEF2 (G' domain)"/>
    <property type="match status" value="1"/>
</dbReference>
<dbReference type="GO" id="GO:0003746">
    <property type="term" value="F:translation elongation factor activity"/>
    <property type="evidence" value="ECO:0007669"/>
    <property type="project" value="UniProtKB-KW"/>
</dbReference>
<dbReference type="SUPFAM" id="SSF50447">
    <property type="entry name" value="Translation proteins"/>
    <property type="match status" value="1"/>
</dbReference>
<evidence type="ECO:0000256" key="5">
    <source>
        <dbReference type="ARBA" id="ARBA00022801"/>
    </source>
</evidence>
<evidence type="ECO:0000256" key="4">
    <source>
        <dbReference type="ARBA" id="ARBA00022768"/>
    </source>
</evidence>
<dbReference type="GO" id="GO:0043022">
    <property type="term" value="F:ribosome binding"/>
    <property type="evidence" value="ECO:0007669"/>
    <property type="project" value="TreeGrafter"/>
</dbReference>
<dbReference type="FunFam" id="3.40.50.300:FF:000058">
    <property type="entry name" value="Translation elongation factor 2"/>
    <property type="match status" value="1"/>
</dbReference>
<dbReference type="Pfam" id="PF00679">
    <property type="entry name" value="EFG_C"/>
    <property type="match status" value="1"/>
</dbReference>
<dbReference type="FunFam" id="3.30.230.10:FF:000006">
    <property type="entry name" value="Translation elongation factor 2"/>
    <property type="match status" value="1"/>
</dbReference>
<evidence type="ECO:0000313" key="11">
    <source>
        <dbReference type="WBParaSite" id="ALUE_0000951001-mRNA-1"/>
    </source>
</evidence>
<keyword evidence="3" id="KW-0547">Nucleotide-binding</keyword>
<dbReference type="Gene3D" id="3.40.50.300">
    <property type="entry name" value="P-loop containing nucleotide triphosphate hydrolases"/>
    <property type="match status" value="1"/>
</dbReference>
<dbReference type="Pfam" id="PF14492">
    <property type="entry name" value="EFG_III"/>
    <property type="match status" value="1"/>
</dbReference>
<dbReference type="InterPro" id="IPR005225">
    <property type="entry name" value="Small_GTP-bd"/>
</dbReference>
<keyword evidence="4" id="KW-0251">Elongation factor</keyword>
<keyword evidence="5" id="KW-0378">Hydrolase</keyword>
<dbReference type="PANTHER" id="PTHR42908:SF10">
    <property type="entry name" value="EUKARYOTIC TRANSLATION ELONGATION FACTOR 2"/>
    <property type="match status" value="1"/>
</dbReference>
<dbReference type="InterPro" id="IPR020568">
    <property type="entry name" value="Ribosomal_Su5_D2-typ_SF"/>
</dbReference>
<dbReference type="InterPro" id="IPR035647">
    <property type="entry name" value="EFG_III/V"/>
</dbReference>
<keyword evidence="10" id="KW-1185">Reference proteome</keyword>
<dbReference type="CDD" id="cd16261">
    <property type="entry name" value="EF2_snRNP_III"/>
    <property type="match status" value="1"/>
</dbReference>
<dbReference type="Gene3D" id="3.30.70.240">
    <property type="match status" value="1"/>
</dbReference>
<comment type="subcellular location">
    <subcellularLocation>
        <location evidence="1">Cytoplasm</location>
    </subcellularLocation>
</comment>
<dbReference type="InterPro" id="IPR000640">
    <property type="entry name" value="EFG_V-like"/>
</dbReference>
<dbReference type="FunFam" id="2.40.30.10:FF:000010">
    <property type="entry name" value="Translation elongation factor 2"/>
    <property type="match status" value="1"/>
</dbReference>
<dbReference type="Pfam" id="PF03144">
    <property type="entry name" value="GTP_EFTU_D2"/>
    <property type="match status" value="1"/>
</dbReference>
<dbReference type="InterPro" id="IPR005517">
    <property type="entry name" value="Transl_elong_EFG/EF2_IV"/>
</dbReference>
<dbReference type="InterPro" id="IPR027417">
    <property type="entry name" value="P-loop_NTPase"/>
</dbReference>
<dbReference type="GO" id="GO:0005829">
    <property type="term" value="C:cytosol"/>
    <property type="evidence" value="ECO:0007669"/>
    <property type="project" value="TreeGrafter"/>
</dbReference>
<evidence type="ECO:0000256" key="8">
    <source>
        <dbReference type="ARBA" id="ARBA00049117"/>
    </source>
</evidence>
<accession>A0A0M3I094</accession>
<dbReference type="InterPro" id="IPR031157">
    <property type="entry name" value="G_TR_CS"/>
</dbReference>
<evidence type="ECO:0000313" key="10">
    <source>
        <dbReference type="Proteomes" id="UP000036681"/>
    </source>
</evidence>
<dbReference type="CDD" id="cd01681">
    <property type="entry name" value="aeEF2_snRNP_like_IV"/>
    <property type="match status" value="1"/>
</dbReference>
<dbReference type="InterPro" id="IPR009000">
    <property type="entry name" value="Transl_B-barrel_sf"/>
</dbReference>
<evidence type="ECO:0000256" key="2">
    <source>
        <dbReference type="ARBA" id="ARBA00022490"/>
    </source>
</evidence>
<dbReference type="InterPro" id="IPR000795">
    <property type="entry name" value="T_Tr_GTP-bd_dom"/>
</dbReference>
<comment type="catalytic activity">
    <reaction evidence="8">
        <text>GTP + H2O = GDP + phosphate + H(+)</text>
        <dbReference type="Rhea" id="RHEA:19669"/>
        <dbReference type="ChEBI" id="CHEBI:15377"/>
        <dbReference type="ChEBI" id="CHEBI:15378"/>
        <dbReference type="ChEBI" id="CHEBI:37565"/>
        <dbReference type="ChEBI" id="CHEBI:43474"/>
        <dbReference type="ChEBI" id="CHEBI:58189"/>
    </reaction>
    <physiologicalReaction direction="left-to-right" evidence="8">
        <dbReference type="Rhea" id="RHEA:19670"/>
    </physiologicalReaction>
</comment>
<organism evidence="10 11">
    <name type="scientific">Ascaris lumbricoides</name>
    <name type="common">Giant roundworm</name>
    <dbReference type="NCBI Taxonomy" id="6252"/>
    <lineage>
        <taxon>Eukaryota</taxon>
        <taxon>Metazoa</taxon>
        <taxon>Ecdysozoa</taxon>
        <taxon>Nematoda</taxon>
        <taxon>Chromadorea</taxon>
        <taxon>Rhabditida</taxon>
        <taxon>Spirurina</taxon>
        <taxon>Ascaridomorpha</taxon>
        <taxon>Ascaridoidea</taxon>
        <taxon>Ascarididae</taxon>
        <taxon>Ascaris</taxon>
    </lineage>
</organism>
<dbReference type="Proteomes" id="UP000036681">
    <property type="component" value="Unplaced"/>
</dbReference>
<evidence type="ECO:0000259" key="9">
    <source>
        <dbReference type="PROSITE" id="PS51722"/>
    </source>
</evidence>
<dbReference type="FunFam" id="3.90.1430.10:FF:000003">
    <property type="entry name" value="Elongation factor 2"/>
    <property type="match status" value="1"/>
</dbReference>
<dbReference type="PANTHER" id="PTHR42908">
    <property type="entry name" value="TRANSLATION ELONGATION FACTOR-RELATED"/>
    <property type="match status" value="1"/>
</dbReference>